<dbReference type="PANTHER" id="PTHR10775:SF193">
    <property type="entry name" value="DUF4216 DOMAIN-CONTAINING PROTEIN"/>
    <property type="match status" value="1"/>
</dbReference>
<evidence type="ECO:0000313" key="1">
    <source>
        <dbReference type="EMBL" id="KAL0354163.1"/>
    </source>
</evidence>
<sequence>MCHPSDAEAWKHFDRTHLDFAAKPRNVRFGLCTDGLAPHEQYDRTYSFWPVILTPYNLPPGMCMSSKYMFLTVVIPGPSNPKRLIDVYLKPLMEELHHMGVLMRVSARDETFAMCVALIWTVNDLPAYGMAFGWSSTGVMGCLVCMEDARAFYLQNGKKACYFDYHRQFLPSDHPYHRNKKAFTKN</sequence>
<comment type="caution">
    <text evidence="1">The sequence shown here is derived from an EMBL/GenBank/DDBJ whole genome shotgun (WGS) entry which is preliminary data.</text>
</comment>
<reference evidence="1" key="1">
    <citation type="submission" date="2020-06" db="EMBL/GenBank/DDBJ databases">
        <authorList>
            <person name="Li T."/>
            <person name="Hu X."/>
            <person name="Zhang T."/>
            <person name="Song X."/>
            <person name="Zhang H."/>
            <person name="Dai N."/>
            <person name="Sheng W."/>
            <person name="Hou X."/>
            <person name="Wei L."/>
        </authorList>
    </citation>
    <scope>NUCLEOTIDE SEQUENCE</scope>
    <source>
        <strain evidence="1">G01</strain>
        <tissue evidence="1">Leaf</tissue>
    </source>
</reference>
<protein>
    <submittedName>
        <fullName evidence="1">Uncharacterized protein</fullName>
    </submittedName>
</protein>
<dbReference type="PANTHER" id="PTHR10775">
    <property type="entry name" value="OS08G0208400 PROTEIN"/>
    <property type="match status" value="1"/>
</dbReference>
<dbReference type="InterPro" id="IPR004242">
    <property type="entry name" value="Transposase_21"/>
</dbReference>
<accession>A0AAW2PEQ9</accession>
<dbReference type="EMBL" id="JACGWK010000005">
    <property type="protein sequence ID" value="KAL0354163.1"/>
    <property type="molecule type" value="Genomic_DNA"/>
</dbReference>
<dbReference type="AlphaFoldDB" id="A0AAW2PEQ9"/>
<name>A0AAW2PEQ9_9LAMI</name>
<gene>
    <name evidence="1" type="ORF">Sangu_0997600</name>
</gene>
<reference evidence="1" key="2">
    <citation type="journal article" date="2024" name="Plant">
        <title>Genomic evolution and insights into agronomic trait innovations of Sesamum species.</title>
        <authorList>
            <person name="Miao H."/>
            <person name="Wang L."/>
            <person name="Qu L."/>
            <person name="Liu H."/>
            <person name="Sun Y."/>
            <person name="Le M."/>
            <person name="Wang Q."/>
            <person name="Wei S."/>
            <person name="Zheng Y."/>
            <person name="Lin W."/>
            <person name="Duan Y."/>
            <person name="Cao H."/>
            <person name="Xiong S."/>
            <person name="Wang X."/>
            <person name="Wei L."/>
            <person name="Li C."/>
            <person name="Ma Q."/>
            <person name="Ju M."/>
            <person name="Zhao R."/>
            <person name="Li G."/>
            <person name="Mu C."/>
            <person name="Tian Q."/>
            <person name="Mei H."/>
            <person name="Zhang T."/>
            <person name="Gao T."/>
            <person name="Zhang H."/>
        </authorList>
    </citation>
    <scope>NUCLEOTIDE SEQUENCE</scope>
    <source>
        <strain evidence="1">G01</strain>
    </source>
</reference>
<dbReference type="Pfam" id="PF02992">
    <property type="entry name" value="Transposase_21"/>
    <property type="match status" value="1"/>
</dbReference>
<organism evidence="1">
    <name type="scientific">Sesamum angustifolium</name>
    <dbReference type="NCBI Taxonomy" id="2727405"/>
    <lineage>
        <taxon>Eukaryota</taxon>
        <taxon>Viridiplantae</taxon>
        <taxon>Streptophyta</taxon>
        <taxon>Embryophyta</taxon>
        <taxon>Tracheophyta</taxon>
        <taxon>Spermatophyta</taxon>
        <taxon>Magnoliopsida</taxon>
        <taxon>eudicotyledons</taxon>
        <taxon>Gunneridae</taxon>
        <taxon>Pentapetalae</taxon>
        <taxon>asterids</taxon>
        <taxon>lamiids</taxon>
        <taxon>Lamiales</taxon>
        <taxon>Pedaliaceae</taxon>
        <taxon>Sesamum</taxon>
    </lineage>
</organism>
<proteinExistence type="predicted"/>